<dbReference type="GO" id="GO:0016740">
    <property type="term" value="F:transferase activity"/>
    <property type="evidence" value="ECO:0007669"/>
    <property type="project" value="UniProtKB-KW"/>
</dbReference>
<gene>
    <name evidence="5" type="ORF">FJ651_12700</name>
</gene>
<name>A0A506PG76_9FLAO</name>
<dbReference type="InterPro" id="IPR000277">
    <property type="entry name" value="Cys/Met-Metab_PyrdxlP-dep_enz"/>
</dbReference>
<protein>
    <submittedName>
        <fullName evidence="5">PLP-dependent transferase</fullName>
    </submittedName>
</protein>
<dbReference type="Proteomes" id="UP000317332">
    <property type="component" value="Unassembled WGS sequence"/>
</dbReference>
<dbReference type="GO" id="GO:0009086">
    <property type="term" value="P:methionine biosynthetic process"/>
    <property type="evidence" value="ECO:0007669"/>
    <property type="project" value="UniProtKB-ARBA"/>
</dbReference>
<evidence type="ECO:0000313" key="5">
    <source>
        <dbReference type="EMBL" id="TPV32415.1"/>
    </source>
</evidence>
<dbReference type="RefSeq" id="WP_140990910.1">
    <property type="nucleotide sequence ID" value="NZ_VHIQ01000006.1"/>
</dbReference>
<dbReference type="GO" id="GO:0030170">
    <property type="term" value="F:pyridoxal phosphate binding"/>
    <property type="evidence" value="ECO:0007669"/>
    <property type="project" value="InterPro"/>
</dbReference>
<dbReference type="FunFam" id="3.40.640.10:FF:000046">
    <property type="entry name" value="Cystathionine gamma-lyase"/>
    <property type="match status" value="1"/>
</dbReference>
<comment type="similarity">
    <text evidence="4">Belongs to the trans-sulfuration enzymes family.</text>
</comment>
<dbReference type="FunFam" id="3.90.1150.10:FF:000033">
    <property type="entry name" value="Cystathionine gamma-synthase"/>
    <property type="match status" value="1"/>
</dbReference>
<evidence type="ECO:0000256" key="3">
    <source>
        <dbReference type="PIRSR" id="PIRSR001434-2"/>
    </source>
</evidence>
<evidence type="ECO:0000256" key="2">
    <source>
        <dbReference type="ARBA" id="ARBA00022898"/>
    </source>
</evidence>
<sequence length="386" mass="42919">MILKKLGLNTICTHVGEVVDNQFKGAVSPIYVSTSYEFLDVDVKRYPRYFNTPNQEFLAQKIAALEHTDSALIFGSGMAAISTLFMAFLKHGDHVVVQNTLYGGTVNFIKKELPKYGIEYTFTDGYKTKNFEKAIKSNTKLIFIETPSNPLMTVTDIASVARLAKQQGILSAIDNTFASPVNQNPIDFGIDIVMHSATKYLGGHSDISAGALAASKDLIEHIWHSAINFGGNLSDYTVWLLERSIKTLGLRVKAQTNNALHMAKWLSNHQYIKNVYYPGLEEHPEHELAKSQMHGFGAMLSFELNEDIDALKFQKQLKLIKSSMSLAGVESTVISPFLTSHALLTPEERMAVGISDQLIRFSVGIEDIEDLQNDINQAINQTKNNK</sequence>
<keyword evidence="2 3" id="KW-0663">Pyridoxal phosphate</keyword>
<evidence type="ECO:0000256" key="1">
    <source>
        <dbReference type="ARBA" id="ARBA00001933"/>
    </source>
</evidence>
<dbReference type="OrthoDB" id="9803729at2"/>
<dbReference type="PROSITE" id="PS00868">
    <property type="entry name" value="CYS_MET_METAB_PP"/>
    <property type="match status" value="1"/>
</dbReference>
<dbReference type="InterPro" id="IPR015421">
    <property type="entry name" value="PyrdxlP-dep_Trfase_major"/>
</dbReference>
<organism evidence="5 6">
    <name type="scientific">Paucihalobacter ruber</name>
    <dbReference type="NCBI Taxonomy" id="2567861"/>
    <lineage>
        <taxon>Bacteria</taxon>
        <taxon>Pseudomonadati</taxon>
        <taxon>Bacteroidota</taxon>
        <taxon>Flavobacteriia</taxon>
        <taxon>Flavobacteriales</taxon>
        <taxon>Flavobacteriaceae</taxon>
        <taxon>Paucihalobacter</taxon>
    </lineage>
</organism>
<dbReference type="CDD" id="cd00614">
    <property type="entry name" value="CGS_like"/>
    <property type="match status" value="1"/>
</dbReference>
<dbReference type="InterPro" id="IPR015424">
    <property type="entry name" value="PyrdxlP-dep_Trfase"/>
</dbReference>
<evidence type="ECO:0000313" key="6">
    <source>
        <dbReference type="Proteomes" id="UP000317332"/>
    </source>
</evidence>
<dbReference type="InterPro" id="IPR015422">
    <property type="entry name" value="PyrdxlP-dep_Trfase_small"/>
</dbReference>
<dbReference type="GO" id="GO:0016846">
    <property type="term" value="F:carbon-sulfur lyase activity"/>
    <property type="evidence" value="ECO:0007669"/>
    <property type="project" value="TreeGrafter"/>
</dbReference>
<dbReference type="GO" id="GO:0019346">
    <property type="term" value="P:transsulfuration"/>
    <property type="evidence" value="ECO:0007669"/>
    <property type="project" value="InterPro"/>
</dbReference>
<reference evidence="5 6" key="1">
    <citation type="submission" date="2019-06" db="EMBL/GenBank/DDBJ databases">
        <title>Flavobacteriaceae Paucihalobacterium erythroidium CWB-1, complete genome.</title>
        <authorList>
            <person name="Wu S."/>
        </authorList>
    </citation>
    <scope>NUCLEOTIDE SEQUENCE [LARGE SCALE GENOMIC DNA]</scope>
    <source>
        <strain evidence="5 6">CWB-1</strain>
    </source>
</reference>
<dbReference type="SUPFAM" id="SSF53383">
    <property type="entry name" value="PLP-dependent transferases"/>
    <property type="match status" value="1"/>
</dbReference>
<dbReference type="GO" id="GO:0005737">
    <property type="term" value="C:cytoplasm"/>
    <property type="evidence" value="ECO:0007669"/>
    <property type="project" value="TreeGrafter"/>
</dbReference>
<dbReference type="Gene3D" id="3.90.1150.10">
    <property type="entry name" value="Aspartate Aminotransferase, domain 1"/>
    <property type="match status" value="1"/>
</dbReference>
<dbReference type="AlphaFoldDB" id="A0A506PG76"/>
<feature type="modified residue" description="N6-(pyridoxal phosphate)lysine" evidence="3">
    <location>
        <position position="199"/>
    </location>
</feature>
<dbReference type="Gene3D" id="3.40.640.10">
    <property type="entry name" value="Type I PLP-dependent aspartate aminotransferase-like (Major domain)"/>
    <property type="match status" value="1"/>
</dbReference>
<keyword evidence="5" id="KW-0808">Transferase</keyword>
<dbReference type="InterPro" id="IPR054542">
    <property type="entry name" value="Cys_met_metab_PP"/>
</dbReference>
<comment type="cofactor">
    <cofactor evidence="1 4">
        <name>pyridoxal 5'-phosphate</name>
        <dbReference type="ChEBI" id="CHEBI:597326"/>
    </cofactor>
</comment>
<accession>A0A506PG76</accession>
<keyword evidence="6" id="KW-1185">Reference proteome</keyword>
<comment type="caution">
    <text evidence="5">The sequence shown here is derived from an EMBL/GenBank/DDBJ whole genome shotgun (WGS) entry which is preliminary data.</text>
</comment>
<dbReference type="EMBL" id="VHIQ01000006">
    <property type="protein sequence ID" value="TPV32415.1"/>
    <property type="molecule type" value="Genomic_DNA"/>
</dbReference>
<dbReference type="PIRSF" id="PIRSF001434">
    <property type="entry name" value="CGS"/>
    <property type="match status" value="1"/>
</dbReference>
<dbReference type="PANTHER" id="PTHR11808">
    <property type="entry name" value="TRANS-SULFURATION ENZYME FAMILY MEMBER"/>
    <property type="match status" value="1"/>
</dbReference>
<dbReference type="PANTHER" id="PTHR11808:SF80">
    <property type="entry name" value="CYSTATHIONINE GAMMA-LYASE"/>
    <property type="match status" value="1"/>
</dbReference>
<proteinExistence type="inferred from homology"/>
<evidence type="ECO:0000256" key="4">
    <source>
        <dbReference type="RuleBase" id="RU362118"/>
    </source>
</evidence>
<dbReference type="Pfam" id="PF01053">
    <property type="entry name" value="Cys_Met_Meta_PP"/>
    <property type="match status" value="1"/>
</dbReference>